<protein>
    <submittedName>
        <fullName evidence="5">Uncharacterized protein LOC113494782</fullName>
    </submittedName>
</protein>
<keyword evidence="4" id="KW-1185">Reference proteome</keyword>
<organism evidence="4 5">
    <name type="scientific">Trichoplusia ni</name>
    <name type="common">Cabbage looper</name>
    <dbReference type="NCBI Taxonomy" id="7111"/>
    <lineage>
        <taxon>Eukaryota</taxon>
        <taxon>Metazoa</taxon>
        <taxon>Ecdysozoa</taxon>
        <taxon>Arthropoda</taxon>
        <taxon>Hexapoda</taxon>
        <taxon>Insecta</taxon>
        <taxon>Pterygota</taxon>
        <taxon>Neoptera</taxon>
        <taxon>Endopterygota</taxon>
        <taxon>Lepidoptera</taxon>
        <taxon>Glossata</taxon>
        <taxon>Ditrysia</taxon>
        <taxon>Noctuoidea</taxon>
        <taxon>Noctuidae</taxon>
        <taxon>Plusiinae</taxon>
        <taxon>Trichoplusia</taxon>
    </lineage>
</organism>
<dbReference type="InterPro" id="IPR049012">
    <property type="entry name" value="Mutator_transp_dom"/>
</dbReference>
<name>A0A7E5VL86_TRINI</name>
<dbReference type="OrthoDB" id="6155932at2759"/>
<feature type="domain" description="Mutator-like transposase" evidence="3">
    <location>
        <begin position="57"/>
        <end position="416"/>
    </location>
</feature>
<sequence length="809" mass="91826">MEEGSTFIPDPVPSTSRPSDNADSLTVIENEHDAAAPGDLDESMKLSDSNDDFIVDGRRIIDFQYFWNQLITISEHSEKFGCKLNYIKISKEKQVGLISKFALKCTMCGSRFILNTSDSTNTEARLDLNAAAVSGSIITGIGLSNLNEITASMDLPTMPFRLYSKKHDDISEMWKTAAEETMINAAKQEVEVAKSRGDVSTAGIAMIPVEADACWGKRSYKNNYSGLSGVAAIIGEYSGKVLYIGVRNKYCVICARATKTNQPTKAHKCTKNHFGSATSMEQAILVEGFKTSIKERNLIYNILIADGDSSTYKSILESRPYPDIPIQKIECTNHLLRNYNGKNILLQKDTTIPLNERKLLNMDRLKRLRTAVRAAIRQRQKDNSSHSLKIENLQKDILNSPLHIFGNHASCASYYCTEERKKELNLIPQIPTLFLKFKKNVSQLAFNSRSLLHAYTNNRAEQFNSIVAKMVGGKRVNFSLKDSYTTRCYAAVVSFNTGMPQYTFYKSICNISPGKSLKLLETRKHLKNTREVKTRAGTARKKINFNPDAHYGKDCERPDMDITDYERGKVLFLNNLKEQASNRHEIERATVLQAESSLWLELRRCILTASTFAKICKRRPNQNSAPLVKSILYQYNLDHITSIKHGRDNEQKALAQLGVQENLNIEKCGLFIDEEYFYLGATPDGFCNEGLVEVKCPSSLFGIDPDTALLDKKLKCLRKTSQFRIEMNKNHDWYYQVQGQLHIAKKNICVFAVWTGPEFPLKVVRVEKDDVFWQEQMLPKLIRFYQDCLLPEIIDPRKARSMPLRQIFI</sequence>
<dbReference type="PANTHER" id="PTHR46609">
    <property type="entry name" value="EXONUCLEASE, PHAGE-TYPE/RECB, C-TERMINAL DOMAIN-CONTAINING PROTEIN"/>
    <property type="match status" value="1"/>
</dbReference>
<feature type="compositionally biased region" description="Polar residues" evidence="1">
    <location>
        <begin position="13"/>
        <end position="24"/>
    </location>
</feature>
<evidence type="ECO:0000313" key="5">
    <source>
        <dbReference type="RefSeq" id="XP_026729049.1"/>
    </source>
</evidence>
<proteinExistence type="predicted"/>
<feature type="region of interest" description="Disordered" evidence="1">
    <location>
        <begin position="1"/>
        <end position="24"/>
    </location>
</feature>
<dbReference type="PANTHER" id="PTHR46609:SF8">
    <property type="entry name" value="YQAJ VIRAL RECOMBINASE DOMAIN-CONTAINING PROTEIN"/>
    <property type="match status" value="1"/>
</dbReference>
<evidence type="ECO:0000259" key="3">
    <source>
        <dbReference type="Pfam" id="PF20700"/>
    </source>
</evidence>
<dbReference type="InterPro" id="IPR011335">
    <property type="entry name" value="Restrct_endonuc-II-like"/>
</dbReference>
<dbReference type="GO" id="GO:0006281">
    <property type="term" value="P:DNA repair"/>
    <property type="evidence" value="ECO:0007669"/>
    <property type="project" value="UniProtKB-ARBA"/>
</dbReference>
<gene>
    <name evidence="5" type="primary">LOC113494782</name>
</gene>
<evidence type="ECO:0000259" key="2">
    <source>
        <dbReference type="Pfam" id="PF09588"/>
    </source>
</evidence>
<dbReference type="Proteomes" id="UP000322000">
    <property type="component" value="Chromosome 6"/>
</dbReference>
<feature type="domain" description="YqaJ viral recombinase" evidence="2">
    <location>
        <begin position="599"/>
        <end position="746"/>
    </location>
</feature>
<dbReference type="InterPro" id="IPR019080">
    <property type="entry name" value="YqaJ_viral_recombinase"/>
</dbReference>
<dbReference type="InParanoid" id="A0A7E5VL86"/>
<dbReference type="GeneID" id="113494782"/>
<dbReference type="KEGG" id="tnl:113494782"/>
<evidence type="ECO:0000256" key="1">
    <source>
        <dbReference type="SAM" id="MobiDB-lite"/>
    </source>
</evidence>
<dbReference type="Pfam" id="PF09588">
    <property type="entry name" value="YqaJ"/>
    <property type="match status" value="1"/>
</dbReference>
<dbReference type="InterPro" id="IPR051703">
    <property type="entry name" value="NF-kappa-B_Signaling_Reg"/>
</dbReference>
<evidence type="ECO:0000313" key="4">
    <source>
        <dbReference type="Proteomes" id="UP000322000"/>
    </source>
</evidence>
<dbReference type="InterPro" id="IPR011604">
    <property type="entry name" value="PDDEXK-like_dom_sf"/>
</dbReference>
<dbReference type="AlphaFoldDB" id="A0A7E5VL86"/>
<dbReference type="SUPFAM" id="SSF52980">
    <property type="entry name" value="Restriction endonuclease-like"/>
    <property type="match status" value="1"/>
</dbReference>
<reference evidence="5" key="1">
    <citation type="submission" date="2025-08" db="UniProtKB">
        <authorList>
            <consortium name="RefSeq"/>
        </authorList>
    </citation>
    <scope>IDENTIFICATION</scope>
</reference>
<accession>A0A7E5VL86</accession>
<dbReference type="Pfam" id="PF20700">
    <property type="entry name" value="Mutator"/>
    <property type="match status" value="1"/>
</dbReference>
<dbReference type="RefSeq" id="XP_026729049.1">
    <property type="nucleotide sequence ID" value="XM_026873248.1"/>
</dbReference>
<dbReference type="Gene3D" id="3.90.320.10">
    <property type="match status" value="1"/>
</dbReference>
<dbReference type="CDD" id="cd22343">
    <property type="entry name" value="PDDEXK_lambda_exonuclease-like"/>
    <property type="match status" value="1"/>
</dbReference>